<protein>
    <recommendedName>
        <fullName evidence="4">EGF-like domain-containing protein</fullName>
    </recommendedName>
</protein>
<reference evidence="6 8" key="1">
    <citation type="journal article" date="2014" name="Nat. Genet.">
        <title>Genome and transcriptome of the porcine whipworm Trichuris suis.</title>
        <authorList>
            <person name="Jex A.R."/>
            <person name="Nejsum P."/>
            <person name="Schwarz E.M."/>
            <person name="Hu L."/>
            <person name="Young N.D."/>
            <person name="Hall R.S."/>
            <person name="Korhonen P.K."/>
            <person name="Liao S."/>
            <person name="Thamsborg S."/>
            <person name="Xia J."/>
            <person name="Xu P."/>
            <person name="Wang S."/>
            <person name="Scheerlinck J.P."/>
            <person name="Hofmann A."/>
            <person name="Sternberg P.W."/>
            <person name="Wang J."/>
            <person name="Gasser R.B."/>
        </authorList>
    </citation>
    <scope>NUCLEOTIDE SEQUENCE [LARGE SCALE GENOMIC DNA]</scope>
    <source>
        <strain evidence="7">DCEP-RM93F</strain>
        <strain evidence="6">DCEP-RM93M</strain>
    </source>
</reference>
<sequence>MPCGNFTCVNGSCLVSGGKAGCVCSMGYAGEHCDVPTICLNSSCLNGGTCKEKMGVIECSCPKGFMGSTCQEISSNQLSREADERTDNTLGIALSVCLVVFFCALAMLTFMRYLKHKRETKPKPSPEEAIPKCKTPPLQMEMEEYDLRPMKRSSLAGVQDFFLNMNIDAPENVPAEAQIPDVKIDQYGLAKSDTRANQDDDQESHSLADSEYLMGNTEPEKAGDASSPAQQGSPRTSVTIRQDNESDTASVH</sequence>
<feature type="compositionally biased region" description="Basic and acidic residues" evidence="2">
    <location>
        <begin position="193"/>
        <end position="208"/>
    </location>
</feature>
<dbReference type="EMBL" id="KL363310">
    <property type="protein sequence ID" value="KFD47915.1"/>
    <property type="molecule type" value="Genomic_DNA"/>
</dbReference>
<gene>
    <name evidence="6" type="ORF">M513_09171</name>
    <name evidence="5" type="ORF">M513_11206</name>
    <name evidence="7" type="ORF">M514_25093</name>
</gene>
<feature type="compositionally biased region" description="Basic and acidic residues" evidence="2">
    <location>
        <begin position="121"/>
        <end position="131"/>
    </location>
</feature>
<proteinExistence type="predicted"/>
<keyword evidence="1" id="KW-1015">Disulfide bond</keyword>
<evidence type="ECO:0000256" key="2">
    <source>
        <dbReference type="SAM" id="MobiDB-lite"/>
    </source>
</evidence>
<feature type="non-terminal residue" evidence="6">
    <location>
        <position position="252"/>
    </location>
</feature>
<feature type="disulfide bond" evidence="1">
    <location>
        <begin position="61"/>
        <end position="70"/>
    </location>
</feature>
<dbReference type="PROSITE" id="PS00022">
    <property type="entry name" value="EGF_1"/>
    <property type="match status" value="2"/>
</dbReference>
<evidence type="ECO:0000256" key="1">
    <source>
        <dbReference type="PROSITE-ProRule" id="PRU00076"/>
    </source>
</evidence>
<evidence type="ECO:0000313" key="5">
    <source>
        <dbReference type="EMBL" id="KFD47915.1"/>
    </source>
</evidence>
<dbReference type="SMART" id="SM00181">
    <property type="entry name" value="EGF"/>
    <property type="match status" value="2"/>
</dbReference>
<feature type="region of interest" description="Disordered" evidence="2">
    <location>
        <begin position="193"/>
        <end position="252"/>
    </location>
</feature>
<evidence type="ECO:0000313" key="7">
    <source>
        <dbReference type="EMBL" id="KFD62712.1"/>
    </source>
</evidence>
<dbReference type="CDD" id="cd00054">
    <property type="entry name" value="EGF_CA"/>
    <property type="match status" value="1"/>
</dbReference>
<dbReference type="Gene3D" id="2.10.25.10">
    <property type="entry name" value="Laminin"/>
    <property type="match status" value="1"/>
</dbReference>
<dbReference type="Proteomes" id="UP000030758">
    <property type="component" value="Unassembled WGS sequence"/>
</dbReference>
<dbReference type="PANTHER" id="PTHR24044:SF417">
    <property type="entry name" value="WEARY, ISOFORM B"/>
    <property type="match status" value="1"/>
</dbReference>
<evidence type="ECO:0000313" key="8">
    <source>
        <dbReference type="Proteomes" id="UP000030764"/>
    </source>
</evidence>
<feature type="compositionally biased region" description="Polar residues" evidence="2">
    <location>
        <begin position="227"/>
        <end position="252"/>
    </location>
</feature>
<feature type="region of interest" description="Disordered" evidence="2">
    <location>
        <begin position="118"/>
        <end position="137"/>
    </location>
</feature>
<dbReference type="EMBL" id="KL363261">
    <property type="protein sequence ID" value="KFD49957.1"/>
    <property type="molecule type" value="Genomic_DNA"/>
</dbReference>
<comment type="caution">
    <text evidence="1">Lacks conserved residue(s) required for the propagation of feature annotation.</text>
</comment>
<evidence type="ECO:0000256" key="3">
    <source>
        <dbReference type="SAM" id="Phobius"/>
    </source>
</evidence>
<dbReference type="InterPro" id="IPR050906">
    <property type="entry name" value="Notch_signaling"/>
</dbReference>
<accession>A0A085LYB1</accession>
<feature type="transmembrane region" description="Helical" evidence="3">
    <location>
        <begin position="90"/>
        <end position="114"/>
    </location>
</feature>
<dbReference type="PROSITE" id="PS01186">
    <property type="entry name" value="EGF_2"/>
    <property type="match status" value="2"/>
</dbReference>
<organism evidence="6 8">
    <name type="scientific">Trichuris suis</name>
    <name type="common">pig whipworm</name>
    <dbReference type="NCBI Taxonomy" id="68888"/>
    <lineage>
        <taxon>Eukaryota</taxon>
        <taxon>Metazoa</taxon>
        <taxon>Ecdysozoa</taxon>
        <taxon>Nematoda</taxon>
        <taxon>Enoplea</taxon>
        <taxon>Dorylaimia</taxon>
        <taxon>Trichinellida</taxon>
        <taxon>Trichuridae</taxon>
        <taxon>Trichuris</taxon>
    </lineage>
</organism>
<keyword evidence="3" id="KW-0472">Membrane</keyword>
<keyword evidence="3" id="KW-1133">Transmembrane helix</keyword>
<dbReference type="AlphaFoldDB" id="A0A085LYB1"/>
<dbReference type="InterPro" id="IPR000742">
    <property type="entry name" value="EGF"/>
</dbReference>
<dbReference type="PROSITE" id="PS50026">
    <property type="entry name" value="EGF_3"/>
    <property type="match status" value="1"/>
</dbReference>
<feature type="domain" description="EGF-like" evidence="4">
    <location>
        <begin position="35"/>
        <end position="71"/>
    </location>
</feature>
<keyword evidence="3" id="KW-0812">Transmembrane</keyword>
<dbReference type="PANTHER" id="PTHR24044">
    <property type="entry name" value="NOTCH LIGAND FAMILY MEMBER"/>
    <property type="match status" value="1"/>
</dbReference>
<keyword evidence="8" id="KW-1185">Reference proteome</keyword>
<dbReference type="GO" id="GO:0005112">
    <property type="term" value="F:Notch binding"/>
    <property type="evidence" value="ECO:0007669"/>
    <property type="project" value="TreeGrafter"/>
</dbReference>
<dbReference type="SUPFAM" id="SSF57196">
    <property type="entry name" value="EGF/Laminin"/>
    <property type="match status" value="1"/>
</dbReference>
<dbReference type="Proteomes" id="UP000030764">
    <property type="component" value="Unassembled WGS sequence"/>
</dbReference>
<evidence type="ECO:0000313" key="6">
    <source>
        <dbReference type="EMBL" id="KFD49957.1"/>
    </source>
</evidence>
<evidence type="ECO:0000259" key="4">
    <source>
        <dbReference type="PROSITE" id="PS50026"/>
    </source>
</evidence>
<dbReference type="OrthoDB" id="10040561at2759"/>
<keyword evidence="1" id="KW-0245">EGF-like domain</keyword>
<dbReference type="EMBL" id="KL367589">
    <property type="protein sequence ID" value="KFD62712.1"/>
    <property type="molecule type" value="Genomic_DNA"/>
</dbReference>
<name>A0A085LYB1_9BILA</name>